<protein>
    <submittedName>
        <fullName evidence="10">S-adenosylmethionine decarboxylase</fullName>
    </submittedName>
</protein>
<evidence type="ECO:0000256" key="8">
    <source>
        <dbReference type="ARBA" id="ARBA00023270"/>
    </source>
</evidence>
<dbReference type="RefSeq" id="WP_068514671.1">
    <property type="nucleotide sequence ID" value="NZ_AP014945.1"/>
</dbReference>
<dbReference type="Gene3D" id="3.60.90.10">
    <property type="entry name" value="S-adenosylmethionine decarboxylase"/>
    <property type="match status" value="1"/>
</dbReference>
<dbReference type="GO" id="GO:0005829">
    <property type="term" value="C:cytosol"/>
    <property type="evidence" value="ECO:0007669"/>
    <property type="project" value="TreeGrafter"/>
</dbReference>
<dbReference type="InterPro" id="IPR003826">
    <property type="entry name" value="AdoMetDC_fam_prok"/>
</dbReference>
<evidence type="ECO:0000256" key="3">
    <source>
        <dbReference type="ARBA" id="ARBA00022813"/>
    </source>
</evidence>
<dbReference type="GO" id="GO:0004014">
    <property type="term" value="F:adenosylmethionine decarboxylase activity"/>
    <property type="evidence" value="ECO:0007669"/>
    <property type="project" value="InterPro"/>
</dbReference>
<keyword evidence="11" id="KW-1185">Reference proteome</keyword>
<keyword evidence="3" id="KW-0068">Autocatalytic cleavage</keyword>
<dbReference type="InterPro" id="IPR016067">
    <property type="entry name" value="S-AdoMet_deCO2ase_core"/>
</dbReference>
<name>A0A0U5B0I1_9BACT</name>
<dbReference type="EMBL" id="AP014945">
    <property type="protein sequence ID" value="BAU23545.1"/>
    <property type="molecule type" value="Genomic_DNA"/>
</dbReference>
<keyword evidence="4" id="KW-0745">Spermidine biosynthesis</keyword>
<dbReference type="STRING" id="1653476.THC_1173"/>
<dbReference type="PANTHER" id="PTHR33866">
    <property type="entry name" value="S-ADENOSYLMETHIONINE DECARBOXYLASE PROENZYME"/>
    <property type="match status" value="1"/>
</dbReference>
<dbReference type="AlphaFoldDB" id="A0A0U5B0I1"/>
<evidence type="ECO:0000256" key="9">
    <source>
        <dbReference type="ARBA" id="ARBA00023317"/>
    </source>
</evidence>
<dbReference type="PANTHER" id="PTHR33866:SF2">
    <property type="entry name" value="S-ADENOSYLMETHIONINE DECARBOXYLASE PROENZYME"/>
    <property type="match status" value="1"/>
</dbReference>
<evidence type="ECO:0000256" key="4">
    <source>
        <dbReference type="ARBA" id="ARBA00023066"/>
    </source>
</evidence>
<dbReference type="KEGG" id="cthi:THC_1173"/>
<reference evidence="11" key="2">
    <citation type="journal article" date="2016" name="Int. J. Syst. Evol. Microbiol.">
        <title>Caldimicrobium thiodismutans sp. nov., a sulfur-disproportionating bacterium isolated from a hot spring.</title>
        <authorList>
            <person name="Kojima H."/>
            <person name="Umezawa K."/>
            <person name="Fukui M."/>
        </authorList>
    </citation>
    <scope>NUCLEOTIDE SEQUENCE [LARGE SCALE GENOMIC DNA]</scope>
    <source>
        <strain evidence="11">TF1</strain>
    </source>
</reference>
<dbReference type="SUPFAM" id="SSF56276">
    <property type="entry name" value="S-adenosylmethionine decarboxylase"/>
    <property type="match status" value="1"/>
</dbReference>
<evidence type="ECO:0000313" key="11">
    <source>
        <dbReference type="Proteomes" id="UP000068196"/>
    </source>
</evidence>
<keyword evidence="9" id="KW-0670">Pyruvate</keyword>
<proteinExistence type="predicted"/>
<evidence type="ECO:0000256" key="1">
    <source>
        <dbReference type="ARBA" id="ARBA00001928"/>
    </source>
</evidence>
<keyword evidence="6" id="KW-0865">Zymogen</keyword>
<evidence type="ECO:0000256" key="2">
    <source>
        <dbReference type="ARBA" id="ARBA00022793"/>
    </source>
</evidence>
<evidence type="ECO:0000256" key="5">
    <source>
        <dbReference type="ARBA" id="ARBA00023115"/>
    </source>
</evidence>
<evidence type="ECO:0000313" key="10">
    <source>
        <dbReference type="EMBL" id="BAU23545.1"/>
    </source>
</evidence>
<dbReference type="GO" id="GO:0008295">
    <property type="term" value="P:spermidine biosynthetic process"/>
    <property type="evidence" value="ECO:0007669"/>
    <property type="project" value="UniProtKB-KW"/>
</dbReference>
<evidence type="ECO:0000256" key="6">
    <source>
        <dbReference type="ARBA" id="ARBA00023145"/>
    </source>
</evidence>
<keyword evidence="7" id="KW-0456">Lyase</keyword>
<keyword evidence="2" id="KW-0210">Decarboxylase</keyword>
<accession>A0A0U5B0I1</accession>
<keyword evidence="8" id="KW-0704">Schiff base</keyword>
<gene>
    <name evidence="10" type="ORF">THC_1173</name>
</gene>
<sequence>MRVMQNTCLVENFELTPIQQGAYKRCIWSYHLVVEFWNSPFERLAEAKEVEASLIYALNGVAEKESLRVFSYQFKPFGVSAQVNTGQAHIYIHTWPENGYSAIDIIADTKERAYKILERLQETLLPEKVCIAEVTRGLTQPDWGET</sequence>
<reference evidence="10 11" key="1">
    <citation type="journal article" date="2016" name="Int. J. Syst. Evol. Microbiol.">
        <title>Caldimicrobium thiodismutans sp. nov., a sulfur-disproportionating bacterium isolated from a hot spring, and emended description of the genus Caldimicrobium.</title>
        <authorList>
            <person name="Kojima H."/>
            <person name="Umezawa K."/>
            <person name="Fukui M."/>
        </authorList>
    </citation>
    <scope>NUCLEOTIDE SEQUENCE [LARGE SCALE GENOMIC DNA]</scope>
    <source>
        <strain evidence="10 11">TF1</strain>
    </source>
</reference>
<dbReference type="Proteomes" id="UP000068196">
    <property type="component" value="Chromosome"/>
</dbReference>
<comment type="cofactor">
    <cofactor evidence="1">
        <name>pyruvate</name>
        <dbReference type="ChEBI" id="CHEBI:15361"/>
    </cofactor>
</comment>
<dbReference type="OrthoDB" id="9793120at2"/>
<dbReference type="Pfam" id="PF02675">
    <property type="entry name" value="AdoMet_dc"/>
    <property type="match status" value="1"/>
</dbReference>
<keyword evidence="5" id="KW-0620">Polyamine biosynthesis</keyword>
<evidence type="ECO:0000256" key="7">
    <source>
        <dbReference type="ARBA" id="ARBA00023239"/>
    </source>
</evidence>
<organism evidence="10 11">
    <name type="scientific">Caldimicrobium thiodismutans</name>
    <dbReference type="NCBI Taxonomy" id="1653476"/>
    <lineage>
        <taxon>Bacteria</taxon>
        <taxon>Pseudomonadati</taxon>
        <taxon>Thermodesulfobacteriota</taxon>
        <taxon>Thermodesulfobacteria</taxon>
        <taxon>Thermodesulfobacteriales</taxon>
        <taxon>Thermodesulfobacteriaceae</taxon>
        <taxon>Caldimicrobium</taxon>
    </lineage>
</organism>